<feature type="compositionally biased region" description="Polar residues" evidence="1">
    <location>
        <begin position="421"/>
        <end position="432"/>
    </location>
</feature>
<gene>
    <name evidence="2" type="ORF">BDV96DRAFT_94578</name>
</gene>
<feature type="region of interest" description="Disordered" evidence="1">
    <location>
        <begin position="337"/>
        <end position="365"/>
    </location>
</feature>
<feature type="compositionally biased region" description="Low complexity" evidence="1">
    <location>
        <begin position="433"/>
        <end position="447"/>
    </location>
</feature>
<feature type="region of interest" description="Disordered" evidence="1">
    <location>
        <begin position="421"/>
        <end position="450"/>
    </location>
</feature>
<feature type="compositionally biased region" description="Basic residues" evidence="1">
    <location>
        <begin position="342"/>
        <end position="355"/>
    </location>
</feature>
<dbReference type="Proteomes" id="UP000799770">
    <property type="component" value="Unassembled WGS sequence"/>
</dbReference>
<evidence type="ECO:0000313" key="2">
    <source>
        <dbReference type="EMBL" id="KAF2114309.1"/>
    </source>
</evidence>
<feature type="region of interest" description="Disordered" evidence="1">
    <location>
        <begin position="485"/>
        <end position="513"/>
    </location>
</feature>
<feature type="compositionally biased region" description="Polar residues" evidence="1">
    <location>
        <begin position="486"/>
        <end position="513"/>
    </location>
</feature>
<dbReference type="AlphaFoldDB" id="A0A6A5Z494"/>
<sequence length="553" mass="63713">MRHALPILLWNSNSLLKWAFDRGEEPPVIQQPDLHLAGPLPPQEKEDGVEETQAARFELERFRKDMVDLQAKMPRPLQRHVHRDMFFREFHDVVSRHWTNLGLPTDELLQIFTGSETPDESLPQDNHAAFTAPSTLSLEDIKRCNVTIYSDEIEPIRCIGYRVEEDQRSRMRVLLWYDEEEQVMMHHIPFQTHPYTYHAKYAHDVYKVQFLQKHKTLVQRYHQVSQPIYSFANDIDCESFQRFVRNRELLGTFDVHSIKSDCDKLAELQHLKVWRLDGADNQPTLSFFADRLDLYENGSGSSPAVFCELPLRCFEPVPRHESPRTLKLMLNKMRAEVEPQSPKRRLSILGRRRSSSKASPTSPRSSISVEYAETIYDNVNSPLLTTDEMYADMQHIDIEFTNTTDVYRFIRTCRNAHPRSSFGSQLSVPWSESTSPIAASPTPSHTPWHTRTPSVQLEPDSLHYRSRSTSSNLQLFMMDPVHAGSSAANSYRSTTTSMPPTPALTEQSVETNNTGASVATLQTPPSLPELHMPPSFHSFQWKHDEDYGEPRIS</sequence>
<reference evidence="2" key="1">
    <citation type="journal article" date="2020" name="Stud. Mycol.">
        <title>101 Dothideomycetes genomes: a test case for predicting lifestyles and emergence of pathogens.</title>
        <authorList>
            <person name="Haridas S."/>
            <person name="Albert R."/>
            <person name="Binder M."/>
            <person name="Bloem J."/>
            <person name="Labutti K."/>
            <person name="Salamov A."/>
            <person name="Andreopoulos B."/>
            <person name="Baker S."/>
            <person name="Barry K."/>
            <person name="Bills G."/>
            <person name="Bluhm B."/>
            <person name="Cannon C."/>
            <person name="Castanera R."/>
            <person name="Culley D."/>
            <person name="Daum C."/>
            <person name="Ezra D."/>
            <person name="Gonzalez J."/>
            <person name="Henrissat B."/>
            <person name="Kuo A."/>
            <person name="Liang C."/>
            <person name="Lipzen A."/>
            <person name="Lutzoni F."/>
            <person name="Magnuson J."/>
            <person name="Mondo S."/>
            <person name="Nolan M."/>
            <person name="Ohm R."/>
            <person name="Pangilinan J."/>
            <person name="Park H.-J."/>
            <person name="Ramirez L."/>
            <person name="Alfaro M."/>
            <person name="Sun H."/>
            <person name="Tritt A."/>
            <person name="Yoshinaga Y."/>
            <person name="Zwiers L.-H."/>
            <person name="Turgeon B."/>
            <person name="Goodwin S."/>
            <person name="Spatafora J."/>
            <person name="Crous P."/>
            <person name="Grigoriev I."/>
        </authorList>
    </citation>
    <scope>NUCLEOTIDE SEQUENCE</scope>
    <source>
        <strain evidence="2">CBS 627.86</strain>
    </source>
</reference>
<evidence type="ECO:0000313" key="3">
    <source>
        <dbReference type="Proteomes" id="UP000799770"/>
    </source>
</evidence>
<protein>
    <submittedName>
        <fullName evidence="2">Uncharacterized protein</fullName>
    </submittedName>
</protein>
<evidence type="ECO:0000256" key="1">
    <source>
        <dbReference type="SAM" id="MobiDB-lite"/>
    </source>
</evidence>
<dbReference type="EMBL" id="ML977325">
    <property type="protein sequence ID" value="KAF2114309.1"/>
    <property type="molecule type" value="Genomic_DNA"/>
</dbReference>
<keyword evidence="3" id="KW-1185">Reference proteome</keyword>
<dbReference type="OrthoDB" id="3855879at2759"/>
<accession>A0A6A5Z494</accession>
<proteinExistence type="predicted"/>
<organism evidence="2 3">
    <name type="scientific">Lophiotrema nucula</name>
    <dbReference type="NCBI Taxonomy" id="690887"/>
    <lineage>
        <taxon>Eukaryota</taxon>
        <taxon>Fungi</taxon>
        <taxon>Dikarya</taxon>
        <taxon>Ascomycota</taxon>
        <taxon>Pezizomycotina</taxon>
        <taxon>Dothideomycetes</taxon>
        <taxon>Pleosporomycetidae</taxon>
        <taxon>Pleosporales</taxon>
        <taxon>Lophiotremataceae</taxon>
        <taxon>Lophiotrema</taxon>
    </lineage>
</organism>
<name>A0A6A5Z494_9PLEO</name>
<feature type="compositionally biased region" description="Low complexity" evidence="1">
    <location>
        <begin position="356"/>
        <end position="365"/>
    </location>
</feature>